<accession>A0A9Q4B3A5</accession>
<evidence type="ECO:0000313" key="2">
    <source>
        <dbReference type="EMBL" id="MCR6097539.1"/>
    </source>
</evidence>
<protein>
    <submittedName>
        <fullName evidence="2">GNAT family N-acetyltransferase</fullName>
    </submittedName>
</protein>
<proteinExistence type="predicted"/>
<feature type="domain" description="N-acetyltransferase" evidence="1">
    <location>
        <begin position="28"/>
        <end position="182"/>
    </location>
</feature>
<dbReference type="Gene3D" id="3.40.630.30">
    <property type="match status" value="1"/>
</dbReference>
<dbReference type="GO" id="GO:0005737">
    <property type="term" value="C:cytoplasm"/>
    <property type="evidence" value="ECO:0007669"/>
    <property type="project" value="TreeGrafter"/>
</dbReference>
<evidence type="ECO:0000313" key="3">
    <source>
        <dbReference type="Proteomes" id="UP001057753"/>
    </source>
</evidence>
<dbReference type="RefSeq" id="WP_257821950.1">
    <property type="nucleotide sequence ID" value="NZ_JABXYM010000001.1"/>
</dbReference>
<dbReference type="GO" id="GO:0008999">
    <property type="term" value="F:protein-N-terminal-alanine acetyltransferase activity"/>
    <property type="evidence" value="ECO:0007669"/>
    <property type="project" value="TreeGrafter"/>
</dbReference>
<dbReference type="PANTHER" id="PTHR43441:SF3">
    <property type="entry name" value="ACETYLTRANSFERASE"/>
    <property type="match status" value="1"/>
</dbReference>
<sequence>MNPILLDFPNEMTSDRLIIRLPQYGDGQAVHEAIAASDELKKWLPFAKKEQTPEEVEINVREAHINFLKREDLRLHIFEKETGQFIGCSGLHRIDWEVPKVEIGYWLDSRYTGKGYMTEAVERITQFAFQELKAKRVEIRCDVKNKKSRAVPERLNFELEGIIRNDEWSMDGKELRDTCLFAKVSESTSWGEQ</sequence>
<reference evidence="2" key="1">
    <citation type="submission" date="2020-06" db="EMBL/GenBank/DDBJ databases">
        <title>Insight into the genomes of haloalkaliphilic bacilli from Kenyan soda lakes.</title>
        <authorList>
            <person name="Mwirichia R."/>
            <person name="Villamizar G.C."/>
            <person name="Poehlein A."/>
            <person name="Mugweru J."/>
            <person name="Kipnyargis A."/>
            <person name="Kiplimo D."/>
            <person name="Orwa P."/>
            <person name="Daniel R."/>
        </authorList>
    </citation>
    <scope>NUCLEOTIDE SEQUENCE</scope>
    <source>
        <strain evidence="2">B1096_S55</strain>
    </source>
</reference>
<dbReference type="PANTHER" id="PTHR43441">
    <property type="entry name" value="RIBOSOMAL-PROTEIN-SERINE ACETYLTRANSFERASE"/>
    <property type="match status" value="1"/>
</dbReference>
<dbReference type="EMBL" id="JABXYM010000001">
    <property type="protein sequence ID" value="MCR6097539.1"/>
    <property type="molecule type" value="Genomic_DNA"/>
</dbReference>
<dbReference type="InterPro" id="IPR000182">
    <property type="entry name" value="GNAT_dom"/>
</dbReference>
<dbReference type="GO" id="GO:1990189">
    <property type="term" value="F:protein N-terminal-serine acetyltransferase activity"/>
    <property type="evidence" value="ECO:0007669"/>
    <property type="project" value="TreeGrafter"/>
</dbReference>
<dbReference type="PROSITE" id="PS51186">
    <property type="entry name" value="GNAT"/>
    <property type="match status" value="1"/>
</dbReference>
<dbReference type="SUPFAM" id="SSF55729">
    <property type="entry name" value="Acyl-CoA N-acyltransferases (Nat)"/>
    <property type="match status" value="1"/>
</dbReference>
<comment type="caution">
    <text evidence="2">The sequence shown here is derived from an EMBL/GenBank/DDBJ whole genome shotgun (WGS) entry which is preliminary data.</text>
</comment>
<name>A0A9Q4B3A5_SALAG</name>
<dbReference type="Proteomes" id="UP001057753">
    <property type="component" value="Unassembled WGS sequence"/>
</dbReference>
<evidence type="ECO:0000259" key="1">
    <source>
        <dbReference type="PROSITE" id="PS51186"/>
    </source>
</evidence>
<dbReference type="InterPro" id="IPR051908">
    <property type="entry name" value="Ribosomal_N-acetyltransferase"/>
</dbReference>
<organism evidence="2 3">
    <name type="scientific">Salipaludibacillus agaradhaerens</name>
    <name type="common">Bacillus agaradhaerens</name>
    <dbReference type="NCBI Taxonomy" id="76935"/>
    <lineage>
        <taxon>Bacteria</taxon>
        <taxon>Bacillati</taxon>
        <taxon>Bacillota</taxon>
        <taxon>Bacilli</taxon>
        <taxon>Bacillales</taxon>
        <taxon>Bacillaceae</taxon>
    </lineage>
</organism>
<dbReference type="Pfam" id="PF13302">
    <property type="entry name" value="Acetyltransf_3"/>
    <property type="match status" value="1"/>
</dbReference>
<dbReference type="AlphaFoldDB" id="A0A9Q4B3A5"/>
<gene>
    <name evidence="2" type="ORF">HXA33_13390</name>
</gene>
<dbReference type="InterPro" id="IPR016181">
    <property type="entry name" value="Acyl_CoA_acyltransferase"/>
</dbReference>
<keyword evidence="3" id="KW-1185">Reference proteome</keyword>